<evidence type="ECO:0000313" key="2">
    <source>
        <dbReference type="Proteomes" id="UP000249723"/>
    </source>
</evidence>
<dbReference type="AlphaFoldDB" id="A0A2X0MS38"/>
<gene>
    <name evidence="1" type="ORF">BZ3500_MVSOF-1268-A1-R1_CHR4-2G07036</name>
</gene>
<sequence>MSNVSPPSIASANPDMVSGIRWSVNRSCGKLYVRIFSLRSAPRTWFLRTDRRASCSICSLRSMRRARSTL</sequence>
<organism evidence="1 2">
    <name type="scientific">Microbotryum saponariae</name>
    <dbReference type="NCBI Taxonomy" id="289078"/>
    <lineage>
        <taxon>Eukaryota</taxon>
        <taxon>Fungi</taxon>
        <taxon>Dikarya</taxon>
        <taxon>Basidiomycota</taxon>
        <taxon>Pucciniomycotina</taxon>
        <taxon>Microbotryomycetes</taxon>
        <taxon>Microbotryales</taxon>
        <taxon>Microbotryaceae</taxon>
        <taxon>Microbotryum</taxon>
    </lineage>
</organism>
<dbReference type="EMBL" id="FMWP01000092">
    <property type="protein sequence ID" value="SCZ97170.1"/>
    <property type="molecule type" value="Genomic_DNA"/>
</dbReference>
<accession>A0A2X0MS38</accession>
<reference evidence="2" key="1">
    <citation type="submission" date="2016-10" db="EMBL/GenBank/DDBJ databases">
        <authorList>
            <person name="Jeantristanb JTB J.-T."/>
            <person name="Ricardo R."/>
        </authorList>
    </citation>
    <scope>NUCLEOTIDE SEQUENCE [LARGE SCALE GENOMIC DNA]</scope>
</reference>
<dbReference type="Proteomes" id="UP000249723">
    <property type="component" value="Unassembled WGS sequence"/>
</dbReference>
<keyword evidence="2" id="KW-1185">Reference proteome</keyword>
<name>A0A2X0MS38_9BASI</name>
<evidence type="ECO:0000313" key="1">
    <source>
        <dbReference type="EMBL" id="SCZ97170.1"/>
    </source>
</evidence>
<proteinExistence type="predicted"/>
<protein>
    <submittedName>
        <fullName evidence="1">BZ3500_MvSof-1268-A1-R1_Chr4-2g07036 protein</fullName>
    </submittedName>
</protein>